<accession>A0A9W6VM35</accession>
<sequence length="129" mass="14503">MTFTAVIVRRLHDTGRSGYFFYLSALPFDVIVLIVFYCLPGEAGDNRYGPPPAPLTGSAVTRGMTARQVTRLLGHPHERTAATAPRYARRATHGRLPERGYWHYPGLPDEDRETMLTFERGRVIDITVA</sequence>
<evidence type="ECO:0000313" key="3">
    <source>
        <dbReference type="Proteomes" id="UP001165135"/>
    </source>
</evidence>
<comment type="caution">
    <text evidence="2">The sequence shown here is derived from an EMBL/GenBank/DDBJ whole genome shotgun (WGS) entry which is preliminary data.</text>
</comment>
<name>A0A9W6VM35_9ACTN</name>
<keyword evidence="1" id="KW-0812">Transmembrane</keyword>
<dbReference type="EMBL" id="BSTJ01000001">
    <property type="protein sequence ID" value="GLY72279.1"/>
    <property type="molecule type" value="Genomic_DNA"/>
</dbReference>
<dbReference type="RefSeq" id="WP_285617274.1">
    <property type="nucleotide sequence ID" value="NZ_BSTJ01000001.1"/>
</dbReference>
<dbReference type="PANTHER" id="PTHR34980:SF2">
    <property type="entry name" value="INNER MEMBRANE PROTEIN YHAH-RELATED"/>
    <property type="match status" value="1"/>
</dbReference>
<evidence type="ECO:0008006" key="4">
    <source>
        <dbReference type="Google" id="ProtNLM"/>
    </source>
</evidence>
<gene>
    <name evidence="2" type="ORF">Airi01_005460</name>
</gene>
<reference evidence="2" key="1">
    <citation type="submission" date="2023-03" db="EMBL/GenBank/DDBJ databases">
        <title>Actinoallomurus iriomotensis NBRC 103681.</title>
        <authorList>
            <person name="Ichikawa N."/>
            <person name="Sato H."/>
            <person name="Tonouchi N."/>
        </authorList>
    </citation>
    <scope>NUCLEOTIDE SEQUENCE</scope>
    <source>
        <strain evidence="2">NBRC 103681</strain>
    </source>
</reference>
<dbReference type="AlphaFoldDB" id="A0A9W6VM35"/>
<dbReference type="Proteomes" id="UP001165135">
    <property type="component" value="Unassembled WGS sequence"/>
</dbReference>
<evidence type="ECO:0000256" key="1">
    <source>
        <dbReference type="SAM" id="Phobius"/>
    </source>
</evidence>
<keyword evidence="1" id="KW-0472">Membrane</keyword>
<dbReference type="Pfam" id="PF05656">
    <property type="entry name" value="DUF805"/>
    <property type="match status" value="1"/>
</dbReference>
<feature type="transmembrane region" description="Helical" evidence="1">
    <location>
        <begin position="19"/>
        <end position="39"/>
    </location>
</feature>
<protein>
    <recommendedName>
        <fullName evidence="4">DUF805 domain-containing protein</fullName>
    </recommendedName>
</protein>
<organism evidence="2 3">
    <name type="scientific">Actinoallomurus iriomotensis</name>
    <dbReference type="NCBI Taxonomy" id="478107"/>
    <lineage>
        <taxon>Bacteria</taxon>
        <taxon>Bacillati</taxon>
        <taxon>Actinomycetota</taxon>
        <taxon>Actinomycetes</taxon>
        <taxon>Streptosporangiales</taxon>
        <taxon>Thermomonosporaceae</taxon>
        <taxon>Actinoallomurus</taxon>
    </lineage>
</organism>
<dbReference type="InterPro" id="IPR008523">
    <property type="entry name" value="DUF805"/>
</dbReference>
<dbReference type="PANTHER" id="PTHR34980">
    <property type="entry name" value="INNER MEMBRANE PROTEIN-RELATED-RELATED"/>
    <property type="match status" value="1"/>
</dbReference>
<evidence type="ECO:0000313" key="2">
    <source>
        <dbReference type="EMBL" id="GLY72279.1"/>
    </source>
</evidence>
<keyword evidence="1" id="KW-1133">Transmembrane helix</keyword>
<proteinExistence type="predicted"/>
<dbReference type="GO" id="GO:0005886">
    <property type="term" value="C:plasma membrane"/>
    <property type="evidence" value="ECO:0007669"/>
    <property type="project" value="TreeGrafter"/>
</dbReference>